<keyword evidence="5" id="KW-0378">Hydrolase</keyword>
<keyword evidence="5" id="KW-0540">Nuclease</keyword>
<dbReference type="PANTHER" id="PTHR30408:SF12">
    <property type="entry name" value="TYPE I RESTRICTION ENZYME MJAVIII SPECIFICITY SUBUNIT"/>
    <property type="match status" value="1"/>
</dbReference>
<dbReference type="InterPro" id="IPR044946">
    <property type="entry name" value="Restrct_endonuc_typeI_TRD_sf"/>
</dbReference>
<evidence type="ECO:0000256" key="3">
    <source>
        <dbReference type="ARBA" id="ARBA00023125"/>
    </source>
</evidence>
<keyword evidence="2" id="KW-0680">Restriction system</keyword>
<organism evidence="5 6">
    <name type="scientific">Bifidobacterium tibiigranuli</name>
    <dbReference type="NCBI Taxonomy" id="2172043"/>
    <lineage>
        <taxon>Bacteria</taxon>
        <taxon>Bacillati</taxon>
        <taxon>Actinomycetota</taxon>
        <taxon>Actinomycetes</taxon>
        <taxon>Bifidobacteriales</taxon>
        <taxon>Bifidobacteriaceae</taxon>
        <taxon>Bifidobacterium</taxon>
    </lineage>
</organism>
<dbReference type="InterPro" id="IPR000055">
    <property type="entry name" value="Restrct_endonuc_typeI_TRD"/>
</dbReference>
<accession>A0A5N6S3J5</accession>
<gene>
    <name evidence="5" type="ORF">DDE84_07305</name>
</gene>
<evidence type="ECO:0000313" key="5">
    <source>
        <dbReference type="EMBL" id="KAE8127724.1"/>
    </source>
</evidence>
<dbReference type="EMBL" id="QDAG01000007">
    <property type="protein sequence ID" value="KAE8127724.1"/>
    <property type="molecule type" value="Genomic_DNA"/>
</dbReference>
<dbReference type="OrthoDB" id="3197085at2"/>
<dbReference type="CDD" id="cd16961">
    <property type="entry name" value="RMtype1_S_TRD-CR_like"/>
    <property type="match status" value="1"/>
</dbReference>
<feature type="domain" description="Type I restriction modification DNA specificity" evidence="4">
    <location>
        <begin position="42"/>
        <end position="212"/>
    </location>
</feature>
<dbReference type="InterPro" id="IPR052021">
    <property type="entry name" value="Type-I_RS_S_subunit"/>
</dbReference>
<dbReference type="AlphaFoldDB" id="A0A5N6S3J5"/>
<keyword evidence="3" id="KW-0238">DNA-binding</keyword>
<dbReference type="GO" id="GO:0004519">
    <property type="term" value="F:endonuclease activity"/>
    <property type="evidence" value="ECO:0007669"/>
    <property type="project" value="UniProtKB-KW"/>
</dbReference>
<dbReference type="SUPFAM" id="SSF116734">
    <property type="entry name" value="DNA methylase specificity domain"/>
    <property type="match status" value="1"/>
</dbReference>
<name>A0A5N6S3J5_9BIFI</name>
<comment type="caution">
    <text evidence="5">The sequence shown here is derived from an EMBL/GenBank/DDBJ whole genome shotgun (WGS) entry which is preliminary data.</text>
</comment>
<proteinExistence type="inferred from homology"/>
<dbReference type="Pfam" id="PF01420">
    <property type="entry name" value="Methylase_S"/>
    <property type="match status" value="1"/>
</dbReference>
<evidence type="ECO:0000259" key="4">
    <source>
        <dbReference type="Pfam" id="PF01420"/>
    </source>
</evidence>
<evidence type="ECO:0000313" key="6">
    <source>
        <dbReference type="Proteomes" id="UP000325415"/>
    </source>
</evidence>
<reference evidence="5 6" key="1">
    <citation type="submission" date="2018-04" db="EMBL/GenBank/DDBJ databases">
        <authorList>
            <person name="Eckel V.P."/>
            <person name="Vogel R.F."/>
        </authorList>
    </citation>
    <scope>NUCLEOTIDE SEQUENCE [LARGE SCALE GENOMIC DNA]</scope>
    <source>
        <strain evidence="6">TMW 2.1764</strain>
    </source>
</reference>
<dbReference type="PANTHER" id="PTHR30408">
    <property type="entry name" value="TYPE-1 RESTRICTION ENZYME ECOKI SPECIFICITY PROTEIN"/>
    <property type="match status" value="1"/>
</dbReference>
<keyword evidence="5" id="KW-0255">Endonuclease</keyword>
<dbReference type="Proteomes" id="UP000325415">
    <property type="component" value="Unassembled WGS sequence"/>
</dbReference>
<evidence type="ECO:0000256" key="2">
    <source>
        <dbReference type="ARBA" id="ARBA00022747"/>
    </source>
</evidence>
<dbReference type="GO" id="GO:0003677">
    <property type="term" value="F:DNA binding"/>
    <property type="evidence" value="ECO:0007669"/>
    <property type="project" value="UniProtKB-KW"/>
</dbReference>
<keyword evidence="6" id="KW-1185">Reference proteome</keyword>
<dbReference type="Gene3D" id="3.90.220.20">
    <property type="entry name" value="DNA methylase specificity domains"/>
    <property type="match status" value="1"/>
</dbReference>
<comment type="similarity">
    <text evidence="1">Belongs to the type-I restriction system S methylase family.</text>
</comment>
<evidence type="ECO:0000256" key="1">
    <source>
        <dbReference type="ARBA" id="ARBA00010923"/>
    </source>
</evidence>
<dbReference type="GO" id="GO:0009307">
    <property type="term" value="P:DNA restriction-modification system"/>
    <property type="evidence" value="ECO:0007669"/>
    <property type="project" value="UniProtKB-KW"/>
</dbReference>
<sequence>MQKICARRQILRLYRLRNQNAAVGIHGGRKNTARCKRDHYAWEQRKLGDLLEERNSQRSQSNSYPLVSFTVENGVTPKTDRYQREQLVRGDKAAKKYKVTYLDDIVYNPANLKFGAISRNAYGRAVFSPIYVTFRVKDKQTVPRFIEGYVKRDDFIKYSLRFQQGTVYERQSVSPDSFLGLPIPLPSIDEQRQIGAFFASLDDLIALHQRKPLW</sequence>
<protein>
    <submittedName>
        <fullName evidence="5">Restriction endonuclease subunit S</fullName>
    </submittedName>
</protein>